<dbReference type="Gene3D" id="3.40.30.10">
    <property type="entry name" value="Glutaredoxin"/>
    <property type="match status" value="1"/>
</dbReference>
<dbReference type="VEuPathDB" id="FungiDB:B1J91_E00583g"/>
<name>A0A0W0DQU1_CANGB</name>
<dbReference type="PANTHER" id="PTHR46115">
    <property type="entry name" value="THIOREDOXIN-LIKE PROTEIN 1"/>
    <property type="match status" value="1"/>
</dbReference>
<dbReference type="SUPFAM" id="SSF52833">
    <property type="entry name" value="Thioredoxin-like"/>
    <property type="match status" value="1"/>
</dbReference>
<organism evidence="4 5">
    <name type="scientific">Candida glabrata</name>
    <name type="common">Yeast</name>
    <name type="synonym">Torulopsis glabrata</name>
    <dbReference type="NCBI Taxonomy" id="5478"/>
    <lineage>
        <taxon>Eukaryota</taxon>
        <taxon>Fungi</taxon>
        <taxon>Dikarya</taxon>
        <taxon>Ascomycota</taxon>
        <taxon>Saccharomycotina</taxon>
        <taxon>Saccharomycetes</taxon>
        <taxon>Saccharomycetales</taxon>
        <taxon>Saccharomycetaceae</taxon>
        <taxon>Nakaseomyces</taxon>
    </lineage>
</organism>
<dbReference type="VEuPathDB" id="FungiDB:GWK60_E00363"/>
<evidence type="ECO:0000313" key="5">
    <source>
        <dbReference type="Proteomes" id="UP000054886"/>
    </source>
</evidence>
<sequence>MLLFRTARCQVPKFGRFATHPRIAPSIAMRFQSSGGYASIKQVKTLEEVQKLMKDSNLSVIDFYATWCGPCKAMVPFLSKFVDQYKDVKFYKVDVDESPDVAEYYGVSAMPTFVFTKDDDILHKIRGANPKGLAKAIEEFK</sequence>
<dbReference type="GO" id="GO:0005739">
    <property type="term" value="C:mitochondrion"/>
    <property type="evidence" value="ECO:0007669"/>
    <property type="project" value="EnsemblFungi"/>
</dbReference>
<comment type="caution">
    <text evidence="4">The sequence shown here is derived from an EMBL/GenBank/DDBJ whole genome shotgun (WGS) entry which is preliminary data.</text>
</comment>
<dbReference type="PROSITE" id="PS00194">
    <property type="entry name" value="THIOREDOXIN_1"/>
    <property type="match status" value="1"/>
</dbReference>
<evidence type="ECO:0000313" key="4">
    <source>
        <dbReference type="EMBL" id="KTB14233.1"/>
    </source>
</evidence>
<feature type="domain" description="Thioredoxin" evidence="2">
    <location>
        <begin position="18"/>
        <end position="141"/>
    </location>
</feature>
<dbReference type="CDD" id="cd02947">
    <property type="entry name" value="TRX_family"/>
    <property type="match status" value="1"/>
</dbReference>
<dbReference type="Proteomes" id="UP000054886">
    <property type="component" value="Unassembled WGS sequence"/>
</dbReference>
<evidence type="ECO:0000256" key="1">
    <source>
        <dbReference type="ARBA" id="ARBA00023157"/>
    </source>
</evidence>
<dbReference type="InterPro" id="IPR036249">
    <property type="entry name" value="Thioredoxin-like_sf"/>
</dbReference>
<dbReference type="AlphaFoldDB" id="A0A0W0DQU1"/>
<dbReference type="InterPro" id="IPR013766">
    <property type="entry name" value="Thioredoxin_domain"/>
</dbReference>
<dbReference type="GO" id="GO:0034599">
    <property type="term" value="P:cellular response to oxidative stress"/>
    <property type="evidence" value="ECO:0007669"/>
    <property type="project" value="EnsemblFungi"/>
</dbReference>
<reference evidence="4 5" key="1">
    <citation type="submission" date="2015-10" db="EMBL/GenBank/DDBJ databases">
        <title>Draft genomes sequences of Candida glabrata isolates 1A, 1B, 2A, 2B, 3A and 3B.</title>
        <authorList>
            <person name="Haavelsrud O.E."/>
            <person name="Gaustad P."/>
        </authorList>
    </citation>
    <scope>NUCLEOTIDE SEQUENCE [LARGE SCALE GENOMIC DNA]</scope>
    <source>
        <strain evidence="4">910700640</strain>
    </source>
</reference>
<dbReference type="VEuPathDB" id="FungiDB:CAGL0E00583g"/>
<dbReference type="InterPro" id="IPR017937">
    <property type="entry name" value="Thioredoxin_CS"/>
</dbReference>
<proteinExistence type="predicted"/>
<dbReference type="PRINTS" id="PR00421">
    <property type="entry name" value="THIOREDOXIN"/>
</dbReference>
<dbReference type="EMBL" id="LLZZ01000151">
    <property type="protein sequence ID" value="KTA98838.1"/>
    <property type="molecule type" value="Genomic_DNA"/>
</dbReference>
<dbReference type="PROSITE" id="PS51352">
    <property type="entry name" value="THIOREDOXIN_2"/>
    <property type="match status" value="1"/>
</dbReference>
<dbReference type="VEuPathDB" id="FungiDB:GVI51_E00363"/>
<accession>A0A0W0DQU1</accession>
<evidence type="ECO:0000259" key="2">
    <source>
        <dbReference type="PROSITE" id="PS51352"/>
    </source>
</evidence>
<dbReference type="Pfam" id="PF00085">
    <property type="entry name" value="Thioredoxin"/>
    <property type="match status" value="1"/>
</dbReference>
<evidence type="ECO:0000313" key="3">
    <source>
        <dbReference type="EMBL" id="KTA98838.1"/>
    </source>
</evidence>
<gene>
    <name evidence="3" type="ORF">AO440_000899</name>
    <name evidence="4" type="ORF">AO440_004695</name>
</gene>
<dbReference type="EMBL" id="LLZZ01000001">
    <property type="protein sequence ID" value="KTB14233.1"/>
    <property type="molecule type" value="Genomic_DNA"/>
</dbReference>
<dbReference type="GO" id="GO:0015036">
    <property type="term" value="F:disulfide oxidoreductase activity"/>
    <property type="evidence" value="ECO:0007669"/>
    <property type="project" value="EnsemblFungi"/>
</dbReference>
<keyword evidence="1" id="KW-1015">Disulfide bond</keyword>
<protein>
    <submittedName>
        <fullName evidence="4">Thioredoxin-3, mitochondrial</fullName>
    </submittedName>
</protein>